<dbReference type="RefSeq" id="WP_031454959.1">
    <property type="nucleotide sequence ID" value="NZ_CAIJDO010000189.1"/>
</dbReference>
<dbReference type="EMBL" id="CAIJDO010000189">
    <property type="protein sequence ID" value="CAD0007135.1"/>
    <property type="molecule type" value="Genomic_DNA"/>
</dbReference>
<gene>
    <name evidence="1" type="ORF">FLACHUCJ7_03194</name>
</gene>
<sequence>MKSLYLIFVFSLGLGIQDCSSQNDSIVSKEVVTIEKTQSVKTISKPFWDKISIKKSFDSKTDDDEKAATISLTLPKDNDDIFKVNAGIGYTLGKLNDNKYNAVTGFFVYNKNNQIDKRQENYKLGINHNFVYFTKKDLGIINDNSLEYLNDNVKKAQSIIALSTLSIRSNSGKLIFESYAIRNSAFAYKLLPKIGLEYQSSYDAALPLEQGYYFRSYFNIGGAVLLKKRTVIETVEKTNSISYNSKGIELNREESEEVVLTETFSKKGLELIINYERRNSLLDNFDNNPNYTYLLKGELKLYPINNNNLSIGLSYNKGENPLEGLEKQEFWMLGFNFKK</sequence>
<accession>A0A6V6Z665</accession>
<protein>
    <recommendedName>
        <fullName evidence="3">DUF2860 domain-containing protein</fullName>
    </recommendedName>
</protein>
<comment type="caution">
    <text evidence="1">The sequence shown here is derived from an EMBL/GenBank/DDBJ whole genome shotgun (WGS) entry which is preliminary data.</text>
</comment>
<keyword evidence="2" id="KW-1185">Reference proteome</keyword>
<reference evidence="1 2" key="1">
    <citation type="submission" date="2020-06" db="EMBL/GenBank/DDBJ databases">
        <authorList>
            <person name="Criscuolo A."/>
        </authorList>
    </citation>
    <scope>NUCLEOTIDE SEQUENCE [LARGE SCALE GENOMIC DNA]</scope>
    <source>
        <strain evidence="2">CIP 110025</strain>
    </source>
</reference>
<evidence type="ECO:0000313" key="2">
    <source>
        <dbReference type="Proteomes" id="UP000556700"/>
    </source>
</evidence>
<proteinExistence type="predicted"/>
<dbReference type="AlphaFoldDB" id="A0A6V6Z665"/>
<evidence type="ECO:0008006" key="3">
    <source>
        <dbReference type="Google" id="ProtNLM"/>
    </source>
</evidence>
<evidence type="ECO:0000313" key="1">
    <source>
        <dbReference type="EMBL" id="CAD0007135.1"/>
    </source>
</evidence>
<name>A0A6V6Z665_9FLAO</name>
<organism evidence="1 2">
    <name type="scientific">Flavobacterium chungangense</name>
    <dbReference type="NCBI Taxonomy" id="554283"/>
    <lineage>
        <taxon>Bacteria</taxon>
        <taxon>Pseudomonadati</taxon>
        <taxon>Bacteroidota</taxon>
        <taxon>Flavobacteriia</taxon>
        <taxon>Flavobacteriales</taxon>
        <taxon>Flavobacteriaceae</taxon>
        <taxon>Flavobacterium</taxon>
    </lineage>
</organism>
<dbReference type="Proteomes" id="UP000556700">
    <property type="component" value="Unassembled WGS sequence"/>
</dbReference>